<gene>
    <name evidence="1" type="ORF">ADL12_00600</name>
</gene>
<organism evidence="1 2">
    <name type="scientific">Streptomyces regalis</name>
    <dbReference type="NCBI Taxonomy" id="68262"/>
    <lineage>
        <taxon>Bacteria</taxon>
        <taxon>Bacillati</taxon>
        <taxon>Actinomycetota</taxon>
        <taxon>Actinomycetes</taxon>
        <taxon>Kitasatosporales</taxon>
        <taxon>Streptomycetaceae</taxon>
        <taxon>Streptomyces</taxon>
    </lineage>
</organism>
<comment type="caution">
    <text evidence="1">The sequence shown here is derived from an EMBL/GenBank/DDBJ whole genome shotgun (WGS) entry which is preliminary data.</text>
</comment>
<evidence type="ECO:0000313" key="2">
    <source>
        <dbReference type="Proteomes" id="UP000053923"/>
    </source>
</evidence>
<sequence>MPHAEINLELNELCAPTALEPVLDQVTAPTRYVLATSGNLGADAKTMEQLRANLAPVIARNPNIRSRRTSKPTVCDATA</sequence>
<keyword evidence="2" id="KW-1185">Reference proteome</keyword>
<reference evidence="2" key="1">
    <citation type="submission" date="2015-10" db="EMBL/GenBank/DDBJ databases">
        <authorList>
            <person name="Ju K.-S."/>
            <person name="Doroghazi J.R."/>
            <person name="Metcalf W.W."/>
        </authorList>
    </citation>
    <scope>NUCLEOTIDE SEQUENCE [LARGE SCALE GENOMIC DNA]</scope>
    <source>
        <strain evidence="2">NRRL 3151</strain>
    </source>
</reference>
<dbReference type="EMBL" id="LLZG01000001">
    <property type="protein sequence ID" value="KUL46977.1"/>
    <property type="molecule type" value="Genomic_DNA"/>
</dbReference>
<dbReference type="Proteomes" id="UP000053923">
    <property type="component" value="Unassembled WGS sequence"/>
</dbReference>
<dbReference type="OrthoDB" id="4300699at2"/>
<accession>A0A0X3VRD5</accession>
<dbReference type="AlphaFoldDB" id="A0A0X3VRD5"/>
<protein>
    <submittedName>
        <fullName evidence="1">Uncharacterized protein</fullName>
    </submittedName>
</protein>
<proteinExistence type="predicted"/>
<name>A0A0X3VRD5_9ACTN</name>
<evidence type="ECO:0000313" key="1">
    <source>
        <dbReference type="EMBL" id="KUL46977.1"/>
    </source>
</evidence>
<dbReference type="RefSeq" id="WP_062697238.1">
    <property type="nucleotide sequence ID" value="NZ_LLZG01000001.1"/>
</dbReference>